<dbReference type="GO" id="GO:0005663">
    <property type="term" value="C:DNA replication factor C complex"/>
    <property type="evidence" value="ECO:0007669"/>
    <property type="project" value="InterPro"/>
</dbReference>
<dbReference type="GO" id="GO:0006271">
    <property type="term" value="P:DNA strand elongation involved in DNA replication"/>
    <property type="evidence" value="ECO:0007669"/>
    <property type="project" value="UniProtKB-ARBA"/>
</dbReference>
<evidence type="ECO:0000256" key="2">
    <source>
        <dbReference type="ARBA" id="ARBA00006116"/>
    </source>
</evidence>
<organism evidence="9 10">
    <name type="scientific">Vittaforma corneae (strain ATCC 50505)</name>
    <name type="common">Microsporidian parasite</name>
    <name type="synonym">Nosema corneum</name>
    <dbReference type="NCBI Taxonomy" id="993615"/>
    <lineage>
        <taxon>Eukaryota</taxon>
        <taxon>Fungi</taxon>
        <taxon>Fungi incertae sedis</taxon>
        <taxon>Microsporidia</taxon>
        <taxon>Nosematidae</taxon>
        <taxon>Vittaforma</taxon>
    </lineage>
</organism>
<dbReference type="Pfam" id="PF08519">
    <property type="entry name" value="RFC1"/>
    <property type="match status" value="1"/>
</dbReference>
<dbReference type="GO" id="GO:0016887">
    <property type="term" value="F:ATP hydrolysis activity"/>
    <property type="evidence" value="ECO:0007669"/>
    <property type="project" value="InterPro"/>
</dbReference>
<dbReference type="GeneID" id="19882050"/>
<evidence type="ECO:0000256" key="5">
    <source>
        <dbReference type="ARBA" id="ARBA00022741"/>
    </source>
</evidence>
<name>L2GL82_VITCO</name>
<reference evidence="10" key="1">
    <citation type="submission" date="2011-05" db="EMBL/GenBank/DDBJ databases">
        <title>The genome sequence of Vittaforma corneae strain ATCC 50505.</title>
        <authorList>
            <consortium name="The Broad Institute Genome Sequencing Platform"/>
            <person name="Cuomo C."/>
            <person name="Didier E."/>
            <person name="Bowers L."/>
            <person name="Young S.K."/>
            <person name="Zeng Q."/>
            <person name="Gargeya S."/>
            <person name="Fitzgerald M."/>
            <person name="Haas B."/>
            <person name="Abouelleil A."/>
            <person name="Alvarado L."/>
            <person name="Arachchi H.M."/>
            <person name="Berlin A."/>
            <person name="Chapman S.B."/>
            <person name="Gearin G."/>
            <person name="Goldberg J."/>
            <person name="Griggs A."/>
            <person name="Gujja S."/>
            <person name="Hansen M."/>
            <person name="Heiman D."/>
            <person name="Howarth C."/>
            <person name="Larimer J."/>
            <person name="Lui A."/>
            <person name="MacDonald P.J.P."/>
            <person name="McCowen C."/>
            <person name="Montmayeur A."/>
            <person name="Murphy C."/>
            <person name="Neiman D."/>
            <person name="Pearson M."/>
            <person name="Priest M."/>
            <person name="Roberts A."/>
            <person name="Saif S."/>
            <person name="Shea T."/>
            <person name="Sisk P."/>
            <person name="Stolte C."/>
            <person name="Sykes S."/>
            <person name="Wortman J."/>
            <person name="Nusbaum C."/>
            <person name="Birren B."/>
        </authorList>
    </citation>
    <scope>NUCLEOTIDE SEQUENCE [LARGE SCALE GENOMIC DNA]</scope>
    <source>
        <strain evidence="10">ATCC 50505</strain>
    </source>
</reference>
<dbReference type="InterPro" id="IPR003593">
    <property type="entry name" value="AAA+_ATPase"/>
</dbReference>
<dbReference type="InterPro" id="IPR012178">
    <property type="entry name" value="RFC1"/>
</dbReference>
<dbReference type="PANTHER" id="PTHR23389:SF6">
    <property type="entry name" value="REPLICATION FACTOR C SUBUNIT 1"/>
    <property type="match status" value="1"/>
</dbReference>
<protein>
    <recommendedName>
        <fullName evidence="3">Replication factor C subunit 1</fullName>
    </recommendedName>
</protein>
<dbReference type="InterPro" id="IPR013725">
    <property type="entry name" value="DNA_replication_fac_RFC1_C"/>
</dbReference>
<dbReference type="InterPro" id="IPR001357">
    <property type="entry name" value="BRCT_dom"/>
</dbReference>
<dbReference type="SMART" id="SM00292">
    <property type="entry name" value="BRCT"/>
    <property type="match status" value="1"/>
</dbReference>
<dbReference type="Pfam" id="PF00533">
    <property type="entry name" value="BRCT"/>
    <property type="match status" value="1"/>
</dbReference>
<dbReference type="Gene3D" id="1.20.272.10">
    <property type="match status" value="1"/>
</dbReference>
<keyword evidence="6" id="KW-0067">ATP-binding</keyword>
<dbReference type="Proteomes" id="UP000011082">
    <property type="component" value="Unassembled WGS sequence"/>
</dbReference>
<gene>
    <name evidence="9" type="ORF">VICG_01339</name>
</gene>
<dbReference type="HOGENOM" id="CLU_003574_8_0_1"/>
<dbReference type="InterPro" id="IPR047854">
    <property type="entry name" value="RFC_lid"/>
</dbReference>
<evidence type="ECO:0000313" key="9">
    <source>
        <dbReference type="EMBL" id="ELA41591.1"/>
    </source>
</evidence>
<evidence type="ECO:0000256" key="1">
    <source>
        <dbReference type="ARBA" id="ARBA00004123"/>
    </source>
</evidence>
<dbReference type="VEuPathDB" id="MicrosporidiaDB:VICG_01339"/>
<dbReference type="GO" id="GO:0003677">
    <property type="term" value="F:DNA binding"/>
    <property type="evidence" value="ECO:0007669"/>
    <property type="project" value="InterPro"/>
</dbReference>
<dbReference type="InterPro" id="IPR027417">
    <property type="entry name" value="P-loop_NTPase"/>
</dbReference>
<dbReference type="STRING" id="993615.L2GL82"/>
<dbReference type="OrthoDB" id="446168at2759"/>
<dbReference type="PANTHER" id="PTHR23389">
    <property type="entry name" value="CHROMOSOME TRANSMISSION FIDELITY FACTOR 18"/>
    <property type="match status" value="1"/>
</dbReference>
<evidence type="ECO:0000256" key="3">
    <source>
        <dbReference type="ARBA" id="ARBA00020401"/>
    </source>
</evidence>
<evidence type="ECO:0000313" key="10">
    <source>
        <dbReference type="Proteomes" id="UP000011082"/>
    </source>
</evidence>
<dbReference type="Pfam" id="PF00004">
    <property type="entry name" value="AAA"/>
    <property type="match status" value="1"/>
</dbReference>
<comment type="subcellular location">
    <subcellularLocation>
        <location evidence="1">Nucleus</location>
    </subcellularLocation>
</comment>
<dbReference type="SUPFAM" id="SSF48019">
    <property type="entry name" value="post-AAA+ oligomerization domain-like"/>
    <property type="match status" value="1"/>
</dbReference>
<dbReference type="SUPFAM" id="SSF52540">
    <property type="entry name" value="P-loop containing nucleoside triphosphate hydrolases"/>
    <property type="match status" value="1"/>
</dbReference>
<dbReference type="GO" id="GO:0005634">
    <property type="term" value="C:nucleus"/>
    <property type="evidence" value="ECO:0007669"/>
    <property type="project" value="UniProtKB-SubCell"/>
</dbReference>
<dbReference type="InterPro" id="IPR036420">
    <property type="entry name" value="BRCT_dom_sf"/>
</dbReference>
<proteinExistence type="inferred from homology"/>
<dbReference type="PROSITE" id="PS50172">
    <property type="entry name" value="BRCT"/>
    <property type="match status" value="1"/>
</dbReference>
<dbReference type="GO" id="GO:0006281">
    <property type="term" value="P:DNA repair"/>
    <property type="evidence" value="ECO:0007669"/>
    <property type="project" value="InterPro"/>
</dbReference>
<keyword evidence="7" id="KW-0539">Nucleus</keyword>
<evidence type="ECO:0000256" key="4">
    <source>
        <dbReference type="ARBA" id="ARBA00022705"/>
    </source>
</evidence>
<evidence type="ECO:0000259" key="8">
    <source>
        <dbReference type="PROSITE" id="PS50172"/>
    </source>
</evidence>
<dbReference type="Gene3D" id="3.40.50.10190">
    <property type="entry name" value="BRCT domain"/>
    <property type="match status" value="1"/>
</dbReference>
<accession>L2GL82</accession>
<dbReference type="InterPro" id="IPR003959">
    <property type="entry name" value="ATPase_AAA_core"/>
</dbReference>
<dbReference type="PIRSF" id="PIRSF036578">
    <property type="entry name" value="RFC1"/>
    <property type="match status" value="1"/>
</dbReference>
<keyword evidence="5" id="KW-0547">Nucleotide-binding</keyword>
<evidence type="ECO:0000256" key="7">
    <source>
        <dbReference type="ARBA" id="ARBA00023242"/>
    </source>
</evidence>
<evidence type="ECO:0000256" key="6">
    <source>
        <dbReference type="ARBA" id="ARBA00022840"/>
    </source>
</evidence>
<keyword evidence="10" id="KW-1185">Reference proteome</keyword>
<dbReference type="InterPro" id="IPR008921">
    <property type="entry name" value="DNA_pol3_clamp-load_cplx_C"/>
</dbReference>
<dbReference type="EMBL" id="JH370141">
    <property type="protein sequence ID" value="ELA41591.1"/>
    <property type="molecule type" value="Genomic_DNA"/>
</dbReference>
<dbReference type="SUPFAM" id="SSF52113">
    <property type="entry name" value="BRCT domain"/>
    <property type="match status" value="1"/>
</dbReference>
<dbReference type="CDD" id="cd18140">
    <property type="entry name" value="HLD_clamp_RFC"/>
    <property type="match status" value="1"/>
</dbReference>
<dbReference type="GO" id="GO:0003689">
    <property type="term" value="F:DNA clamp loader activity"/>
    <property type="evidence" value="ECO:0007669"/>
    <property type="project" value="InterPro"/>
</dbReference>
<keyword evidence="4" id="KW-0235">DNA replication</keyword>
<dbReference type="SMART" id="SM00382">
    <property type="entry name" value="AAA"/>
    <property type="match status" value="1"/>
</dbReference>
<sequence>MSNEPLKGNVFVFTGEMSMDREEAKSRVLLLGARVTTSVSSKTTYLITGSEPGPSKIEKAKELGTKILSEEKFLELLDKYSFKMAKAMQTSVSSPMNTKLDVKTNHRSWAEKYRPATVEEIVGNKTAIEQLRLFIQNGTEYKAALLSGPPGVGKTTAVLAVCREQGITPIEFNASDLRSKKMLAETISNCTSNLSISKDWSVSKSVIVMDEVDGMTSDKGGIPELVSIIKKTKVPVICICNDKTHQKMRTLSSYCLDIRFRKLDPRTIMPRIKIVLEKEGKTLPEGAINEIIMNSNGDIRYILNTIQSLVMKPVLNLDFINKTLVKKNILKGTFEIAAELFQKRGIAEKIDLYFEDNSLMPLFVQENYLKCAFRNLKEMLASAESISMSDIIDSRIHGTEQEWSLMPYHAFFSCVYPLHGRLMHKRLDFPLYLGQYSKFGKNNRLLTEICYHFRPKVTRKSFRLFVGELIFKRFTNGLQEGNIGQSIKVLESTDLLKEDAINLGELIGSNSYQSISAKYKMALTREYNKLRRRLPYATGYAEGSKDESDEDY</sequence>
<dbReference type="AlphaFoldDB" id="L2GL82"/>
<dbReference type="OMA" id="SKERWCD"/>
<dbReference type="GO" id="GO:0005524">
    <property type="term" value="F:ATP binding"/>
    <property type="evidence" value="ECO:0007669"/>
    <property type="project" value="UniProtKB-KW"/>
</dbReference>
<dbReference type="FunCoup" id="L2GL82">
    <property type="interactions" value="213"/>
</dbReference>
<dbReference type="Gene3D" id="1.10.8.60">
    <property type="match status" value="1"/>
</dbReference>
<dbReference type="RefSeq" id="XP_007604785.1">
    <property type="nucleotide sequence ID" value="XM_007604723.1"/>
</dbReference>
<dbReference type="InParanoid" id="L2GL82"/>
<dbReference type="CDD" id="cd00009">
    <property type="entry name" value="AAA"/>
    <property type="match status" value="1"/>
</dbReference>
<feature type="domain" description="BRCT" evidence="8">
    <location>
        <begin position="1"/>
        <end position="79"/>
    </location>
</feature>
<dbReference type="Gene3D" id="3.40.50.300">
    <property type="entry name" value="P-loop containing nucleotide triphosphate hydrolases"/>
    <property type="match status" value="1"/>
</dbReference>
<comment type="similarity">
    <text evidence="2">Belongs to the activator 1 large subunit family.</text>
</comment>